<evidence type="ECO:0000313" key="8">
    <source>
        <dbReference type="Proteomes" id="UP000256690"/>
    </source>
</evidence>
<accession>A0A3D8RYS3</accession>
<dbReference type="PANTHER" id="PTHR36206:SF16">
    <property type="entry name" value="TRANSCRIPTION FACTOR DOMAIN-CONTAINING PROTEIN-RELATED"/>
    <property type="match status" value="1"/>
</dbReference>
<dbReference type="AlphaFoldDB" id="A0A3D8RYS3"/>
<comment type="caution">
    <text evidence="7">The sequence shown here is derived from an EMBL/GenBank/DDBJ whole genome shotgun (WGS) entry which is preliminary data.</text>
</comment>
<dbReference type="InterPro" id="IPR052360">
    <property type="entry name" value="Transcr_Regulatory_Proteins"/>
</dbReference>
<evidence type="ECO:0000256" key="3">
    <source>
        <dbReference type="ARBA" id="ARBA00023015"/>
    </source>
</evidence>
<organism evidence="7 8">
    <name type="scientific">Aspergillus mulundensis</name>
    <dbReference type="NCBI Taxonomy" id="1810919"/>
    <lineage>
        <taxon>Eukaryota</taxon>
        <taxon>Fungi</taxon>
        <taxon>Dikarya</taxon>
        <taxon>Ascomycota</taxon>
        <taxon>Pezizomycotina</taxon>
        <taxon>Eurotiomycetes</taxon>
        <taxon>Eurotiomycetidae</taxon>
        <taxon>Eurotiales</taxon>
        <taxon>Aspergillaceae</taxon>
        <taxon>Aspergillus</taxon>
        <taxon>Aspergillus subgen. Nidulantes</taxon>
    </lineage>
</organism>
<dbReference type="STRING" id="1810919.A0A3D8RYS3"/>
<proteinExistence type="predicted"/>
<dbReference type="GO" id="GO:0000981">
    <property type="term" value="F:DNA-binding transcription factor activity, RNA polymerase II-specific"/>
    <property type="evidence" value="ECO:0007669"/>
    <property type="project" value="InterPro"/>
</dbReference>
<dbReference type="GeneID" id="38116425"/>
<evidence type="ECO:0000256" key="4">
    <source>
        <dbReference type="ARBA" id="ARBA00023125"/>
    </source>
</evidence>
<keyword evidence="8" id="KW-1185">Reference proteome</keyword>
<dbReference type="EMBL" id="PVWQ01000006">
    <property type="protein sequence ID" value="RDW79203.1"/>
    <property type="molecule type" value="Genomic_DNA"/>
</dbReference>
<sequence length="441" mass="49418">MRCDESPGQCQNCRAAGWNCEGYDLGRLPKGRTRSETVSVKAQPRPALAMTSDEQRSFSYFQHHSIVNLTALWVSPLWQQHVLQMCHADQAVFHAVNMLSAAHQASELRNMRALEGLSQSHRVCQFSLQQSVHAISLLNQRLSSNDPEVRQIVLLCCLLFVLSDVFLGRYESARGHLRYGLRIIKEMERTEIVSRVEPSLVAAFRRFDLQTDIYLTGRQVFCSNHPPLIHDGPVEPYSTFSPAQPALAELLGSGIAYITTCLSLSDIDFLADYASLSLEHARSSSQLSQATQQFKVFCQQRLPTLNAQGTRSLDLLRLFLMSQALCLKITMSIEPLPDYLLPETLIVLEAHEAFIARYPDLPMFTADHGVITTMYVLATRAPTLNAGLRAVNVLRAWPHYEGLLNSSLVAAVAVRALREQFGASEVEIVMSEEEILFLRQS</sequence>
<dbReference type="PANTHER" id="PTHR36206">
    <property type="entry name" value="ASPERCRYPTIN BIOSYNTHESIS CLUSTER-SPECIFIC TRANSCRIPTION REGULATOR ATNN-RELATED"/>
    <property type="match status" value="1"/>
</dbReference>
<dbReference type="InterPro" id="IPR021858">
    <property type="entry name" value="Fun_TF"/>
</dbReference>
<keyword evidence="1" id="KW-0479">Metal-binding</keyword>
<evidence type="ECO:0000256" key="1">
    <source>
        <dbReference type="ARBA" id="ARBA00022723"/>
    </source>
</evidence>
<dbReference type="OrthoDB" id="3172332at2759"/>
<name>A0A3D8RYS3_9EURO</name>
<dbReference type="InterPro" id="IPR001138">
    <property type="entry name" value="Zn2Cys6_DnaBD"/>
</dbReference>
<dbReference type="Pfam" id="PF11951">
    <property type="entry name" value="Fungal_trans_2"/>
    <property type="match status" value="1"/>
</dbReference>
<evidence type="ECO:0008006" key="9">
    <source>
        <dbReference type="Google" id="ProtNLM"/>
    </source>
</evidence>
<keyword evidence="5" id="KW-0804">Transcription</keyword>
<reference evidence="7 8" key="1">
    <citation type="journal article" date="2018" name="IMA Fungus">
        <title>IMA Genome-F 9: Draft genome sequence of Annulohypoxylon stygium, Aspergillus mulundensis, Berkeleyomyces basicola (syn. Thielaviopsis basicola), Ceratocystis smalleyi, two Cercospora beticola strains, Coleophoma cylindrospora, Fusarium fracticaudum, Phialophora cf. hyalina, and Morchella septimelata.</title>
        <authorList>
            <person name="Wingfield B.D."/>
            <person name="Bills G.F."/>
            <person name="Dong Y."/>
            <person name="Huang W."/>
            <person name="Nel W.J."/>
            <person name="Swalarsk-Parry B.S."/>
            <person name="Vaghefi N."/>
            <person name="Wilken P.M."/>
            <person name="An Z."/>
            <person name="de Beer Z.W."/>
            <person name="De Vos L."/>
            <person name="Chen L."/>
            <person name="Duong T.A."/>
            <person name="Gao Y."/>
            <person name="Hammerbacher A."/>
            <person name="Kikkert J.R."/>
            <person name="Li Y."/>
            <person name="Li H."/>
            <person name="Li K."/>
            <person name="Li Q."/>
            <person name="Liu X."/>
            <person name="Ma X."/>
            <person name="Naidoo K."/>
            <person name="Pethybridge S.J."/>
            <person name="Sun J."/>
            <person name="Steenkamp E.T."/>
            <person name="van der Nest M.A."/>
            <person name="van Wyk S."/>
            <person name="Wingfield M.J."/>
            <person name="Xiong C."/>
            <person name="Yue Q."/>
            <person name="Zhang X."/>
        </authorList>
    </citation>
    <scope>NUCLEOTIDE SEQUENCE [LARGE SCALE GENOMIC DNA]</scope>
    <source>
        <strain evidence="7 8">DSM 5745</strain>
    </source>
</reference>
<dbReference type="CDD" id="cd00067">
    <property type="entry name" value="GAL4"/>
    <property type="match status" value="1"/>
</dbReference>
<dbReference type="RefSeq" id="XP_026603903.1">
    <property type="nucleotide sequence ID" value="XM_026748071.1"/>
</dbReference>
<evidence type="ECO:0000256" key="5">
    <source>
        <dbReference type="ARBA" id="ARBA00023163"/>
    </source>
</evidence>
<keyword evidence="6" id="KW-0539">Nucleus</keyword>
<protein>
    <recommendedName>
        <fullName evidence="9">Zn(2)-C6 fungal-type domain-containing protein</fullName>
    </recommendedName>
</protein>
<evidence type="ECO:0000313" key="7">
    <source>
        <dbReference type="EMBL" id="RDW79203.1"/>
    </source>
</evidence>
<evidence type="ECO:0000256" key="6">
    <source>
        <dbReference type="ARBA" id="ARBA00023242"/>
    </source>
</evidence>
<dbReference type="GO" id="GO:0003677">
    <property type="term" value="F:DNA binding"/>
    <property type="evidence" value="ECO:0007669"/>
    <property type="project" value="UniProtKB-KW"/>
</dbReference>
<dbReference type="Proteomes" id="UP000256690">
    <property type="component" value="Unassembled WGS sequence"/>
</dbReference>
<keyword evidence="3" id="KW-0805">Transcription regulation</keyword>
<evidence type="ECO:0000256" key="2">
    <source>
        <dbReference type="ARBA" id="ARBA00022833"/>
    </source>
</evidence>
<keyword evidence="2" id="KW-0862">Zinc</keyword>
<gene>
    <name evidence="7" type="ORF">DSM5745_06055</name>
</gene>
<dbReference type="GO" id="GO:0008270">
    <property type="term" value="F:zinc ion binding"/>
    <property type="evidence" value="ECO:0007669"/>
    <property type="project" value="InterPro"/>
</dbReference>
<keyword evidence="4" id="KW-0238">DNA-binding</keyword>